<organism evidence="9 10">
    <name type="scientific">Companilactobacillus zhachilii</name>
    <dbReference type="NCBI Taxonomy" id="2304606"/>
    <lineage>
        <taxon>Bacteria</taxon>
        <taxon>Bacillati</taxon>
        <taxon>Bacillota</taxon>
        <taxon>Bacilli</taxon>
        <taxon>Lactobacillales</taxon>
        <taxon>Lactobacillaceae</taxon>
        <taxon>Companilactobacillus</taxon>
    </lineage>
</organism>
<dbReference type="InterPro" id="IPR019931">
    <property type="entry name" value="LPXTG_anchor"/>
</dbReference>
<name>A0A386PTH0_9LACO</name>
<dbReference type="KEGG" id="lzh:D1B17_12045"/>
<dbReference type="CDD" id="cd06920">
    <property type="entry name" value="NEAT"/>
    <property type="match status" value="1"/>
</dbReference>
<proteinExistence type="predicted"/>
<reference evidence="10" key="1">
    <citation type="submission" date="2018-08" db="EMBL/GenBank/DDBJ databases">
        <title>Genome of Lactobacillus sp. HBUAS52074.</title>
        <authorList>
            <person name="Guo Z."/>
            <person name="Zhang Z.D."/>
        </authorList>
    </citation>
    <scope>NUCLEOTIDE SEQUENCE [LARGE SCALE GENOMIC DNA]</scope>
    <source>
        <strain evidence="10">HBUAS52074</strain>
    </source>
</reference>
<dbReference type="EMBL" id="CP031933">
    <property type="protein sequence ID" value="AYE39316.1"/>
    <property type="molecule type" value="Genomic_DNA"/>
</dbReference>
<dbReference type="InterPro" id="IPR006635">
    <property type="entry name" value="NEAT_dom"/>
</dbReference>
<sequence length="451" mass="48740">MIMIKLVYVKRGDMMKKVLISLLSVGMLLGVFGGTGSNNSGSPNLIEETVQADSTSNSKTINYEVYKNGSNSLSPMNALFTKSATITPNDDGTYKVTITGRGTNLSDLDVSTIDGQTPKISNGDNNQKNISFNVNSLDDLDKDIPATVQTKVLNLNIDQQNVTFKFDLSSMYSDGNNSFADSLNKITHAENNITNGLNNAKSIVSDLQSNDDNDKIISTPSDDTDTNTTTNNNDSSNTNQVSPKTILKELTYKIAKNNGDGSLISPYFTNTAKLMQNPDGSYYVEATIKYPKKFGNNAFEINSINHQKPFNVSFRSEGDSNYITFDFPIKKITDLSNLIPGDITMNIPDFGLNKDLGFDLNFDGLDPSELSNLMSGVDTSGLSDLISNLGSISDLGDAKPVAANNNTATKKSAGTLPQTGNTTNYVLVVIGSLVLILTMVLLKGTYFKKAK</sequence>
<dbReference type="Pfam" id="PF05031">
    <property type="entry name" value="NEAT"/>
    <property type="match status" value="1"/>
</dbReference>
<accession>A0A386PTH0</accession>
<dbReference type="SUPFAM" id="SSF158911">
    <property type="entry name" value="NEAT domain-like"/>
    <property type="match status" value="2"/>
</dbReference>
<evidence type="ECO:0000256" key="2">
    <source>
        <dbReference type="ARBA" id="ARBA00022512"/>
    </source>
</evidence>
<evidence type="ECO:0000256" key="7">
    <source>
        <dbReference type="SAM" id="Phobius"/>
    </source>
</evidence>
<dbReference type="NCBIfam" id="TIGR01167">
    <property type="entry name" value="LPXTG_anchor"/>
    <property type="match status" value="1"/>
</dbReference>
<dbReference type="Proteomes" id="UP000267208">
    <property type="component" value="Chromosome"/>
</dbReference>
<evidence type="ECO:0000256" key="5">
    <source>
        <dbReference type="ARBA" id="ARBA00023088"/>
    </source>
</evidence>
<evidence type="ECO:0000313" key="9">
    <source>
        <dbReference type="EMBL" id="AYE39316.1"/>
    </source>
</evidence>
<gene>
    <name evidence="9" type="ORF">D1B17_12045</name>
</gene>
<evidence type="ECO:0000256" key="4">
    <source>
        <dbReference type="ARBA" id="ARBA00022729"/>
    </source>
</evidence>
<dbReference type="Gene3D" id="2.60.40.1850">
    <property type="match status" value="2"/>
</dbReference>
<dbReference type="PROSITE" id="PS50978">
    <property type="entry name" value="NEAT"/>
    <property type="match status" value="1"/>
</dbReference>
<dbReference type="InterPro" id="IPR037250">
    <property type="entry name" value="NEAT_dom_sf"/>
</dbReference>
<dbReference type="AlphaFoldDB" id="A0A386PTH0"/>
<dbReference type="GO" id="GO:0030313">
    <property type="term" value="C:cell envelope"/>
    <property type="evidence" value="ECO:0007669"/>
    <property type="project" value="UniProtKB-SubCell"/>
</dbReference>
<evidence type="ECO:0000259" key="8">
    <source>
        <dbReference type="PROSITE" id="PS50978"/>
    </source>
</evidence>
<evidence type="ECO:0000256" key="6">
    <source>
        <dbReference type="SAM" id="MobiDB-lite"/>
    </source>
</evidence>
<keyword evidence="2" id="KW-0134">Cell wall</keyword>
<dbReference type="OrthoDB" id="2326738at2"/>
<feature type="region of interest" description="Disordered" evidence="6">
    <location>
        <begin position="210"/>
        <end position="242"/>
    </location>
</feature>
<dbReference type="Pfam" id="PF00746">
    <property type="entry name" value="Gram_pos_anchor"/>
    <property type="match status" value="1"/>
</dbReference>
<evidence type="ECO:0000256" key="3">
    <source>
        <dbReference type="ARBA" id="ARBA00022525"/>
    </source>
</evidence>
<keyword evidence="4" id="KW-0732">Signal</keyword>
<keyword evidence="3" id="KW-0964">Secreted</keyword>
<feature type="compositionally biased region" description="Low complexity" evidence="6">
    <location>
        <begin position="218"/>
        <end position="239"/>
    </location>
</feature>
<feature type="domain" description="NEAT" evidence="8">
    <location>
        <begin position="54"/>
        <end position="182"/>
    </location>
</feature>
<comment type="subcellular location">
    <subcellularLocation>
        <location evidence="1">Cell envelope</location>
    </subcellularLocation>
</comment>
<keyword evidence="10" id="KW-1185">Reference proteome</keyword>
<evidence type="ECO:0000256" key="1">
    <source>
        <dbReference type="ARBA" id="ARBA00004196"/>
    </source>
</evidence>
<protein>
    <submittedName>
        <fullName evidence="9">LPXTG cell wall anchor domain-containing protein</fullName>
    </submittedName>
</protein>
<evidence type="ECO:0000313" key="10">
    <source>
        <dbReference type="Proteomes" id="UP000267208"/>
    </source>
</evidence>
<keyword evidence="7" id="KW-1133">Transmembrane helix</keyword>
<keyword evidence="7" id="KW-0812">Transmembrane</keyword>
<keyword evidence="7" id="KW-0472">Membrane</keyword>
<feature type="transmembrane region" description="Helical" evidence="7">
    <location>
        <begin position="425"/>
        <end position="442"/>
    </location>
</feature>
<keyword evidence="5" id="KW-0572">Peptidoglycan-anchor</keyword>